<feature type="transmembrane region" description="Helical" evidence="6">
    <location>
        <begin position="172"/>
        <end position="201"/>
    </location>
</feature>
<name>A0AAW0YS77_CHEQU</name>
<dbReference type="SUPFAM" id="SSF103473">
    <property type="entry name" value="MFS general substrate transporter"/>
    <property type="match status" value="1"/>
</dbReference>
<dbReference type="PANTHER" id="PTHR16172:SF41">
    <property type="entry name" value="MAJOR FACILITATOR SUPERFAMILY DOMAIN-CONTAINING PROTEIN 6-LIKE"/>
    <property type="match status" value="1"/>
</dbReference>
<evidence type="ECO:0000256" key="4">
    <source>
        <dbReference type="ARBA" id="ARBA00022989"/>
    </source>
</evidence>
<feature type="transmembrane region" description="Helical" evidence="6">
    <location>
        <begin position="373"/>
        <end position="401"/>
    </location>
</feature>
<dbReference type="InterPro" id="IPR036259">
    <property type="entry name" value="MFS_trans_sf"/>
</dbReference>
<evidence type="ECO:0000256" key="6">
    <source>
        <dbReference type="SAM" id="Phobius"/>
    </source>
</evidence>
<dbReference type="Gene3D" id="1.20.1250.20">
    <property type="entry name" value="MFS general substrate transporter like domains"/>
    <property type="match status" value="1"/>
</dbReference>
<accession>A0AAW0YS77</accession>
<keyword evidence="3 6" id="KW-0812">Transmembrane</keyword>
<feature type="transmembrane region" description="Helical" evidence="6">
    <location>
        <begin position="421"/>
        <end position="442"/>
    </location>
</feature>
<gene>
    <name evidence="8" type="ORF">OTU49_016608</name>
</gene>
<evidence type="ECO:0000256" key="1">
    <source>
        <dbReference type="ARBA" id="ARBA00004141"/>
    </source>
</evidence>
<feature type="transmembrane region" description="Helical" evidence="6">
    <location>
        <begin position="332"/>
        <end position="353"/>
    </location>
</feature>
<comment type="caution">
    <text evidence="8">The sequence shown here is derived from an EMBL/GenBank/DDBJ whole genome shotgun (WGS) entry which is preliminary data.</text>
</comment>
<dbReference type="AlphaFoldDB" id="A0AAW0YS77"/>
<evidence type="ECO:0000256" key="3">
    <source>
        <dbReference type="ARBA" id="ARBA00022692"/>
    </source>
</evidence>
<dbReference type="InterPro" id="IPR051717">
    <property type="entry name" value="MFS_MFSD6"/>
</dbReference>
<feature type="transmembrane region" description="Helical" evidence="6">
    <location>
        <begin position="213"/>
        <end position="233"/>
    </location>
</feature>
<dbReference type="GO" id="GO:0022857">
    <property type="term" value="F:transmembrane transporter activity"/>
    <property type="evidence" value="ECO:0007669"/>
    <property type="project" value="InterPro"/>
</dbReference>
<feature type="non-terminal residue" evidence="8">
    <location>
        <position position="1"/>
    </location>
</feature>
<organism evidence="8 9">
    <name type="scientific">Cherax quadricarinatus</name>
    <name type="common">Australian red claw crayfish</name>
    <dbReference type="NCBI Taxonomy" id="27406"/>
    <lineage>
        <taxon>Eukaryota</taxon>
        <taxon>Metazoa</taxon>
        <taxon>Ecdysozoa</taxon>
        <taxon>Arthropoda</taxon>
        <taxon>Crustacea</taxon>
        <taxon>Multicrustacea</taxon>
        <taxon>Malacostraca</taxon>
        <taxon>Eumalacostraca</taxon>
        <taxon>Eucarida</taxon>
        <taxon>Decapoda</taxon>
        <taxon>Pleocyemata</taxon>
        <taxon>Astacidea</taxon>
        <taxon>Parastacoidea</taxon>
        <taxon>Parastacidae</taxon>
        <taxon>Cherax</taxon>
    </lineage>
</organism>
<evidence type="ECO:0000256" key="5">
    <source>
        <dbReference type="ARBA" id="ARBA00023136"/>
    </source>
</evidence>
<feature type="domain" description="Major facilitator superfamily (MFS) profile" evidence="7">
    <location>
        <begin position="290"/>
        <end position="522"/>
    </location>
</feature>
<dbReference type="EMBL" id="JARKIK010000001">
    <property type="protein sequence ID" value="KAK8754527.1"/>
    <property type="molecule type" value="Genomic_DNA"/>
</dbReference>
<dbReference type="InterPro" id="IPR024989">
    <property type="entry name" value="MFS_assoc_dom"/>
</dbReference>
<evidence type="ECO:0000256" key="2">
    <source>
        <dbReference type="ARBA" id="ARBA00005241"/>
    </source>
</evidence>
<reference evidence="8 9" key="1">
    <citation type="journal article" date="2024" name="BMC Genomics">
        <title>Genome assembly of redclaw crayfish (Cherax quadricarinatus) provides insights into its immune adaptation and hypoxia tolerance.</title>
        <authorList>
            <person name="Liu Z."/>
            <person name="Zheng J."/>
            <person name="Li H."/>
            <person name="Fang K."/>
            <person name="Wang S."/>
            <person name="He J."/>
            <person name="Zhou D."/>
            <person name="Weng S."/>
            <person name="Chi M."/>
            <person name="Gu Z."/>
            <person name="He J."/>
            <person name="Li F."/>
            <person name="Wang M."/>
        </authorList>
    </citation>
    <scope>NUCLEOTIDE SEQUENCE [LARGE SCALE GENOMIC DNA]</scope>
    <source>
        <strain evidence="8">ZL_2023a</strain>
    </source>
</reference>
<dbReference type="PROSITE" id="PS50850">
    <property type="entry name" value="MFS"/>
    <property type="match status" value="1"/>
</dbReference>
<comment type="subcellular location">
    <subcellularLocation>
        <location evidence="1">Membrane</location>
        <topology evidence="1">Multi-pass membrane protein</topology>
    </subcellularLocation>
</comment>
<proteinExistence type="inferred from homology"/>
<comment type="similarity">
    <text evidence="2">Belongs to the major facilitator superfamily. MFSD6 family.</text>
</comment>
<dbReference type="Proteomes" id="UP001445076">
    <property type="component" value="Unassembled WGS sequence"/>
</dbReference>
<dbReference type="Pfam" id="PF12832">
    <property type="entry name" value="MFS_1_like"/>
    <property type="match status" value="1"/>
</dbReference>
<feature type="transmembrane region" description="Helical" evidence="6">
    <location>
        <begin position="245"/>
        <end position="267"/>
    </location>
</feature>
<feature type="transmembrane region" description="Helical" evidence="6">
    <location>
        <begin position="288"/>
        <end position="312"/>
    </location>
</feature>
<keyword evidence="9" id="KW-1185">Reference proteome</keyword>
<feature type="transmembrane region" description="Helical" evidence="6">
    <location>
        <begin position="454"/>
        <end position="472"/>
    </location>
</feature>
<dbReference type="InterPro" id="IPR020846">
    <property type="entry name" value="MFS_dom"/>
</dbReference>
<dbReference type="PANTHER" id="PTHR16172">
    <property type="entry name" value="MAJOR FACILITATOR SUPERFAMILY DOMAIN-CONTAINING PROTEIN 6-LIKE"/>
    <property type="match status" value="1"/>
</dbReference>
<keyword evidence="4 6" id="KW-1133">Transmembrane helix</keyword>
<evidence type="ECO:0000313" key="8">
    <source>
        <dbReference type="EMBL" id="KAK8754527.1"/>
    </source>
</evidence>
<sequence>VILSCSFVSVFLLPPVPRPPGTPSDASVSLQCGDNSSLAVCYSQSQAFNTSALISVQQCNFGNEPTQNATVDNNKLDCTLHCSVIQDQSISTVNDNDDFEAPPEFSFHFGKENSYTFCGEGNCIFINQTNSTPSFTWPYNTCGQEYQSVCQYQCHSESSDITLGDMLHTNEFWLYFICLIFLYGSTSCTTTLCDTVCFFLLGKERYKYGRQRMWGSVAFAMVGMASGALVNFFSRGQPQVNYMPALILSGTFLVFNLIASSRIKFNLPQKEKLEAKNVGRVLCSSRMLIFLLTVLVTGLISGVVMTFMFIVVEDVATAWDPDFPYMKLLLGIIHGVSVFLGEVPFMFLSSTVIKRLGNIPTFAVSLASYSIRFFVFSFIINPWLFIVTSLLHGLSFGLFYPNMSAYASLMSPKGAQAVMQGIVKSAFIGGTCLGGVVGGVLLKTVGGSMGFRYISLLAGTYAVFFVIAQLLIHKLCSKHTPEDDRGEYSAPGSGEVTQIDLDATVLASVTDDSIYSSSLQIA</sequence>
<dbReference type="GO" id="GO:0016020">
    <property type="term" value="C:membrane"/>
    <property type="evidence" value="ECO:0007669"/>
    <property type="project" value="UniProtKB-SubCell"/>
</dbReference>
<evidence type="ECO:0000313" key="9">
    <source>
        <dbReference type="Proteomes" id="UP001445076"/>
    </source>
</evidence>
<evidence type="ECO:0000259" key="7">
    <source>
        <dbReference type="PROSITE" id="PS50850"/>
    </source>
</evidence>
<protein>
    <recommendedName>
        <fullName evidence="7">Major facilitator superfamily (MFS) profile domain-containing protein</fullName>
    </recommendedName>
</protein>
<keyword evidence="5 6" id="KW-0472">Membrane</keyword>